<feature type="domain" description="C2" evidence="2">
    <location>
        <begin position="1"/>
        <end position="117"/>
    </location>
</feature>
<protein>
    <recommendedName>
        <fullName evidence="2">C2 domain-containing protein</fullName>
    </recommendedName>
</protein>
<evidence type="ECO:0000259" key="2">
    <source>
        <dbReference type="PROSITE" id="PS50004"/>
    </source>
</evidence>
<dbReference type="Gene3D" id="2.60.40.150">
    <property type="entry name" value="C2 domain"/>
    <property type="match status" value="1"/>
</dbReference>
<dbReference type="PROSITE" id="PS50004">
    <property type="entry name" value="C2"/>
    <property type="match status" value="1"/>
</dbReference>
<dbReference type="InterPro" id="IPR010734">
    <property type="entry name" value="Copine_C"/>
</dbReference>
<dbReference type="OrthoDB" id="5855668at2759"/>
<dbReference type="PANTHER" id="PTHR10857">
    <property type="entry name" value="COPINE"/>
    <property type="match status" value="1"/>
</dbReference>
<dbReference type="GO" id="GO:0005886">
    <property type="term" value="C:plasma membrane"/>
    <property type="evidence" value="ECO:0007669"/>
    <property type="project" value="TreeGrafter"/>
</dbReference>
<dbReference type="CDD" id="cd04048">
    <property type="entry name" value="C2A_Copine"/>
    <property type="match status" value="1"/>
</dbReference>
<dbReference type="InterPro" id="IPR036465">
    <property type="entry name" value="vWFA_dom_sf"/>
</dbReference>
<dbReference type="SUPFAM" id="SSF53300">
    <property type="entry name" value="vWA-like"/>
    <property type="match status" value="1"/>
</dbReference>
<comment type="caution">
    <text evidence="3">The sequence shown here is derived from an EMBL/GenBank/DDBJ whole genome shotgun (WGS) entry which is preliminary data.</text>
</comment>
<dbReference type="Pfam" id="PF00168">
    <property type="entry name" value="C2"/>
    <property type="match status" value="1"/>
</dbReference>
<comment type="similarity">
    <text evidence="1">Belongs to the copine family.</text>
</comment>
<dbReference type="AlphaFoldDB" id="A0A177AYI7"/>
<dbReference type="InterPro" id="IPR035892">
    <property type="entry name" value="C2_domain_sf"/>
</dbReference>
<proteinExistence type="inferred from homology"/>
<evidence type="ECO:0000313" key="3">
    <source>
        <dbReference type="EMBL" id="OAF66920.1"/>
    </source>
</evidence>
<reference evidence="3 4" key="1">
    <citation type="submission" date="2016-04" db="EMBL/GenBank/DDBJ databases">
        <title>The genome of Intoshia linei affirms orthonectids as highly simplified spiralians.</title>
        <authorList>
            <person name="Mikhailov K.V."/>
            <person name="Slusarev G.S."/>
            <person name="Nikitin M.A."/>
            <person name="Logacheva M.D."/>
            <person name="Penin A."/>
            <person name="Aleoshin V."/>
            <person name="Panchin Y.V."/>
        </authorList>
    </citation>
    <scope>NUCLEOTIDE SEQUENCE [LARGE SCALE GENOMIC DNA]</scope>
    <source>
        <strain evidence="3">Intl2013</strain>
        <tissue evidence="3">Whole animal</tissue>
    </source>
</reference>
<dbReference type="EMBL" id="LWCA01000793">
    <property type="protein sequence ID" value="OAF66920.1"/>
    <property type="molecule type" value="Genomic_DNA"/>
</dbReference>
<organism evidence="3 4">
    <name type="scientific">Intoshia linei</name>
    <dbReference type="NCBI Taxonomy" id="1819745"/>
    <lineage>
        <taxon>Eukaryota</taxon>
        <taxon>Metazoa</taxon>
        <taxon>Spiralia</taxon>
        <taxon>Lophotrochozoa</taxon>
        <taxon>Mesozoa</taxon>
        <taxon>Orthonectida</taxon>
        <taxon>Rhopaluridae</taxon>
        <taxon>Intoshia</taxon>
    </lineage>
</organism>
<dbReference type="InterPro" id="IPR045052">
    <property type="entry name" value="Copine"/>
</dbReference>
<dbReference type="InterPro" id="IPR000008">
    <property type="entry name" value="C2_dom"/>
</dbReference>
<name>A0A177AYI7_9BILA</name>
<dbReference type="GO" id="GO:0071277">
    <property type="term" value="P:cellular response to calcium ion"/>
    <property type="evidence" value="ECO:0007669"/>
    <property type="project" value="TreeGrafter"/>
</dbReference>
<dbReference type="PANTHER" id="PTHR10857:SF106">
    <property type="entry name" value="C2 DOMAIN-CONTAINING PROTEIN"/>
    <property type="match status" value="1"/>
</dbReference>
<keyword evidence="4" id="KW-1185">Reference proteome</keyword>
<sequence length="549" mass="62953">MKHLNSNVPHSKIEISVRCTDLPKMDIFSKSDPFFVFYIKNSNYDKDWTQVKISETIQNDHNPIFSDKVYLTYLFESFQLGKIEIYDSDPDGKRTFIGYYQFVLGELISSQILNLPRYLLDKNDKKLVKKSIVHLHIQEVAENSTEINLNIFIKNAPKYGFLFKTTKPMKLEFYRPVEGNLDNLTYRSNLSSSHLWNNINIGLFKLCGGNKNNKLKIKILKLRKLCGISYFRVSELYKVYNEKLPSLNLNVYDLNNKCIKKILVVIKVNSILDVYSFFEFIQSGMQINLITSIDFTFSNGYPPSSPSSLHNTNQELNQYVAVINHVGRILIQYDYDKFVTAYGFGAKLTPNSATNHCFNLRDNNKQCFGIDGVMKSYYERVNSVQFHGPTNFSPTITNATKSALDDHENNLEYAQKLRANANKSKPEEMYLSYSILVIITDGLITDLEQTTKAIVDASYLPISIIIIGVGNADFTSMEYLDGDVNVLSFGNKKSVRDIVQFVAMKPYFEKKIPWTQQSDMLAAEVLAEIPEQVTSYMKIHKLIPVKIVD</sequence>
<gene>
    <name evidence="3" type="ORF">A3Q56_05346</name>
</gene>
<dbReference type="Proteomes" id="UP000078046">
    <property type="component" value="Unassembled WGS sequence"/>
</dbReference>
<dbReference type="Pfam" id="PF07002">
    <property type="entry name" value="Copine"/>
    <property type="match status" value="1"/>
</dbReference>
<dbReference type="GO" id="GO:0005544">
    <property type="term" value="F:calcium-dependent phospholipid binding"/>
    <property type="evidence" value="ECO:0007669"/>
    <property type="project" value="InterPro"/>
</dbReference>
<dbReference type="SUPFAM" id="SSF49562">
    <property type="entry name" value="C2 domain (Calcium/lipid-binding domain, CaLB)"/>
    <property type="match status" value="1"/>
</dbReference>
<accession>A0A177AYI7</accession>
<evidence type="ECO:0000256" key="1">
    <source>
        <dbReference type="ARBA" id="ARBA00009048"/>
    </source>
</evidence>
<evidence type="ECO:0000313" key="4">
    <source>
        <dbReference type="Proteomes" id="UP000078046"/>
    </source>
</evidence>